<dbReference type="Pfam" id="PF00107">
    <property type="entry name" value="ADH_zinc_N"/>
    <property type="match status" value="1"/>
</dbReference>
<protein>
    <submittedName>
        <fullName evidence="11">Chaperonin 10-like protein</fullName>
    </submittedName>
</protein>
<dbReference type="PANTHER" id="PTHR43161:SF13">
    <property type="entry name" value="D-XYLULOSE REDUCTASE"/>
    <property type="match status" value="1"/>
</dbReference>
<evidence type="ECO:0000256" key="2">
    <source>
        <dbReference type="ARBA" id="ARBA00004921"/>
    </source>
</evidence>
<dbReference type="FunFam" id="3.40.50.720:FF:000068">
    <property type="entry name" value="Sorbitol dehydrogenase"/>
    <property type="match status" value="1"/>
</dbReference>
<sequence length="363" mass="39351">MSSCTEVLTRKPINLAVATNPEHEIKVLEAEVPDIGPNDCLVHVQATGICGSDVHFWKHGNIGDSVITKECGLGHESAGVVVKIGQKVTTLKIGDKVAIEAGVPCSKPECSACRTGRYNACPQMTFYSSPPIDGTLRRYHAHPEAWLHRLPDSMSCEEGALLEPLSVALAGIERSDLRLGDPLVICGAGPIGMVTLLAAHAAGASPIVITDLDDNRLQMAKQLVPRVRTLQVQKGQSSKDLSEAIKEKLGQEAKLVLECTGVESSIHTAIYSTRFGGAVFIIGVGSKSFQEYPFMHASFREIDIRFQFRYHETYPRAIQLVSEGLINVKPLVTHRFGLEQAQDAFEAASNPSARAVKVQFIDT</sequence>
<dbReference type="PROSITE" id="PS00059">
    <property type="entry name" value="ADH_ZINC"/>
    <property type="match status" value="1"/>
</dbReference>
<name>A0A6A6GK32_9PEZI</name>
<dbReference type="PANTHER" id="PTHR43161">
    <property type="entry name" value="SORBITOL DEHYDROGENASE"/>
    <property type="match status" value="1"/>
</dbReference>
<dbReference type="GO" id="GO:0006062">
    <property type="term" value="P:sorbitol catabolic process"/>
    <property type="evidence" value="ECO:0007669"/>
    <property type="project" value="TreeGrafter"/>
</dbReference>
<feature type="domain" description="Alcohol dehydrogenase-like N-terminal" evidence="10">
    <location>
        <begin position="36"/>
        <end position="152"/>
    </location>
</feature>
<dbReference type="Gene3D" id="3.40.50.720">
    <property type="entry name" value="NAD(P)-binding Rossmann-like Domain"/>
    <property type="match status" value="1"/>
</dbReference>
<evidence type="ECO:0000256" key="3">
    <source>
        <dbReference type="ARBA" id="ARBA00008072"/>
    </source>
</evidence>
<dbReference type="InterPro" id="IPR045306">
    <property type="entry name" value="SDH-like"/>
</dbReference>
<dbReference type="Gene3D" id="3.90.180.10">
    <property type="entry name" value="Medium-chain alcohol dehydrogenases, catalytic domain"/>
    <property type="match status" value="1"/>
</dbReference>
<evidence type="ECO:0000313" key="11">
    <source>
        <dbReference type="EMBL" id="KAF2226051.1"/>
    </source>
</evidence>
<comment type="pathway">
    <text evidence="2">Carbohydrate degradation.</text>
</comment>
<keyword evidence="6" id="KW-0560">Oxidoreductase</keyword>
<evidence type="ECO:0000256" key="8">
    <source>
        <dbReference type="RuleBase" id="RU361277"/>
    </source>
</evidence>
<dbReference type="Proteomes" id="UP000799538">
    <property type="component" value="Unassembled WGS sequence"/>
</dbReference>
<keyword evidence="5 8" id="KW-0862">Zinc</keyword>
<accession>A0A6A6GK32</accession>
<dbReference type="SUPFAM" id="SSF50129">
    <property type="entry name" value="GroES-like"/>
    <property type="match status" value="1"/>
</dbReference>
<gene>
    <name evidence="11" type="ORF">BDZ85DRAFT_74782</name>
</gene>
<keyword evidence="4 8" id="KW-0479">Metal-binding</keyword>
<evidence type="ECO:0000259" key="10">
    <source>
        <dbReference type="Pfam" id="PF08240"/>
    </source>
</evidence>
<dbReference type="GO" id="GO:0003939">
    <property type="term" value="F:L-iditol 2-dehydrogenase (NAD+) activity"/>
    <property type="evidence" value="ECO:0007669"/>
    <property type="project" value="TreeGrafter"/>
</dbReference>
<evidence type="ECO:0000256" key="7">
    <source>
        <dbReference type="ARBA" id="ARBA00023027"/>
    </source>
</evidence>
<dbReference type="CDD" id="cd05285">
    <property type="entry name" value="sorbitol_DH"/>
    <property type="match status" value="1"/>
</dbReference>
<dbReference type="InterPro" id="IPR036291">
    <property type="entry name" value="NAD(P)-bd_dom_sf"/>
</dbReference>
<dbReference type="InterPro" id="IPR013149">
    <property type="entry name" value="ADH-like_C"/>
</dbReference>
<dbReference type="InterPro" id="IPR011032">
    <property type="entry name" value="GroES-like_sf"/>
</dbReference>
<evidence type="ECO:0000313" key="12">
    <source>
        <dbReference type="Proteomes" id="UP000799538"/>
    </source>
</evidence>
<keyword evidence="12" id="KW-1185">Reference proteome</keyword>
<comment type="similarity">
    <text evidence="3 8">Belongs to the zinc-containing alcohol dehydrogenase family.</text>
</comment>
<dbReference type="AlphaFoldDB" id="A0A6A6GK32"/>
<keyword evidence="7" id="KW-0520">NAD</keyword>
<comment type="cofactor">
    <cofactor evidence="1 8">
        <name>Zn(2+)</name>
        <dbReference type="ChEBI" id="CHEBI:29105"/>
    </cofactor>
</comment>
<feature type="domain" description="Alcohol dehydrogenase-like C-terminal" evidence="9">
    <location>
        <begin position="190"/>
        <end position="322"/>
    </location>
</feature>
<dbReference type="Pfam" id="PF08240">
    <property type="entry name" value="ADH_N"/>
    <property type="match status" value="1"/>
</dbReference>
<dbReference type="InterPro" id="IPR002328">
    <property type="entry name" value="ADH_Zn_CS"/>
</dbReference>
<evidence type="ECO:0000256" key="1">
    <source>
        <dbReference type="ARBA" id="ARBA00001947"/>
    </source>
</evidence>
<evidence type="ECO:0000256" key="6">
    <source>
        <dbReference type="ARBA" id="ARBA00023002"/>
    </source>
</evidence>
<dbReference type="OrthoDB" id="2148442at2759"/>
<evidence type="ECO:0000256" key="4">
    <source>
        <dbReference type="ARBA" id="ARBA00022723"/>
    </source>
</evidence>
<reference evidence="12" key="1">
    <citation type="journal article" date="2020" name="Stud. Mycol.">
        <title>101 Dothideomycetes genomes: A test case for predicting lifestyles and emergence of pathogens.</title>
        <authorList>
            <person name="Haridas S."/>
            <person name="Albert R."/>
            <person name="Binder M."/>
            <person name="Bloem J."/>
            <person name="LaButti K."/>
            <person name="Salamov A."/>
            <person name="Andreopoulos B."/>
            <person name="Baker S."/>
            <person name="Barry K."/>
            <person name="Bills G."/>
            <person name="Bluhm B."/>
            <person name="Cannon C."/>
            <person name="Castanera R."/>
            <person name="Culley D."/>
            <person name="Daum C."/>
            <person name="Ezra D."/>
            <person name="Gonzalez J."/>
            <person name="Henrissat B."/>
            <person name="Kuo A."/>
            <person name="Liang C."/>
            <person name="Lipzen A."/>
            <person name="Lutzoni F."/>
            <person name="Magnuson J."/>
            <person name="Mondo S."/>
            <person name="Nolan M."/>
            <person name="Ohm R."/>
            <person name="Pangilinan J."/>
            <person name="Park H.-J."/>
            <person name="Ramirez L."/>
            <person name="Alfaro M."/>
            <person name="Sun H."/>
            <person name="Tritt A."/>
            <person name="Yoshinaga Y."/>
            <person name="Zwiers L.-H."/>
            <person name="Turgeon B."/>
            <person name="Goodwin S."/>
            <person name="Spatafora J."/>
            <person name="Crous P."/>
            <person name="Grigoriev I."/>
        </authorList>
    </citation>
    <scope>NUCLEOTIDE SEQUENCE [LARGE SCALE GENOMIC DNA]</scope>
    <source>
        <strain evidence="12">CECT 20119</strain>
    </source>
</reference>
<organism evidence="11 12">
    <name type="scientific">Elsinoe ampelina</name>
    <dbReference type="NCBI Taxonomy" id="302913"/>
    <lineage>
        <taxon>Eukaryota</taxon>
        <taxon>Fungi</taxon>
        <taxon>Dikarya</taxon>
        <taxon>Ascomycota</taxon>
        <taxon>Pezizomycotina</taxon>
        <taxon>Dothideomycetes</taxon>
        <taxon>Dothideomycetidae</taxon>
        <taxon>Myriangiales</taxon>
        <taxon>Elsinoaceae</taxon>
        <taxon>Elsinoe</taxon>
    </lineage>
</organism>
<evidence type="ECO:0000259" key="9">
    <source>
        <dbReference type="Pfam" id="PF00107"/>
    </source>
</evidence>
<evidence type="ECO:0000256" key="5">
    <source>
        <dbReference type="ARBA" id="ARBA00022833"/>
    </source>
</evidence>
<dbReference type="SUPFAM" id="SSF51735">
    <property type="entry name" value="NAD(P)-binding Rossmann-fold domains"/>
    <property type="match status" value="1"/>
</dbReference>
<dbReference type="InterPro" id="IPR013154">
    <property type="entry name" value="ADH-like_N"/>
</dbReference>
<dbReference type="EMBL" id="ML992503">
    <property type="protein sequence ID" value="KAF2226051.1"/>
    <property type="molecule type" value="Genomic_DNA"/>
</dbReference>
<proteinExistence type="inferred from homology"/>
<dbReference type="GO" id="GO:0008270">
    <property type="term" value="F:zinc ion binding"/>
    <property type="evidence" value="ECO:0007669"/>
    <property type="project" value="InterPro"/>
</dbReference>